<feature type="signal peptide" evidence="2">
    <location>
        <begin position="1"/>
        <end position="23"/>
    </location>
</feature>
<dbReference type="InterPro" id="IPR012640">
    <property type="entry name" value="Membr_lipoprot_lipid_attach_CS"/>
</dbReference>
<dbReference type="Pfam" id="PF09580">
    <property type="entry name" value="Spore_YhcN_YlaJ"/>
    <property type="match status" value="1"/>
</dbReference>
<dbReference type="OrthoDB" id="2972320at2"/>
<dbReference type="KEGG" id="psyo:PB01_05190"/>
<sequence length="130" mass="15091">MRKIILFFLSVLLLTACSNNVQQEIYPKKDVPEIEQVLNENKSIIGYKSVTDKNDVIVAIDIRRMSRFNKEKIEKKIKKQLEEKLPGKDVLVTGDLKIKWEIEKIIKEGMQTEKLMKSIDQIKSLSKEAT</sequence>
<organism evidence="3 4">
    <name type="scientific">Psychrobacillus glaciei</name>
    <dbReference type="NCBI Taxonomy" id="2283160"/>
    <lineage>
        <taxon>Bacteria</taxon>
        <taxon>Bacillati</taxon>
        <taxon>Bacillota</taxon>
        <taxon>Bacilli</taxon>
        <taxon>Bacillales</taxon>
        <taxon>Bacillaceae</taxon>
        <taxon>Psychrobacillus</taxon>
    </lineage>
</organism>
<feature type="chain" id="PRO_5023923621" description="Sporulation protein" evidence="2">
    <location>
        <begin position="24"/>
        <end position="130"/>
    </location>
</feature>
<dbReference type="RefSeq" id="WP_151699204.1">
    <property type="nucleotide sequence ID" value="NZ_CP031223.1"/>
</dbReference>
<dbReference type="Pfam" id="PF08139">
    <property type="entry name" value="LPAM_1"/>
    <property type="match status" value="1"/>
</dbReference>
<name>A0A5J6SK26_9BACI</name>
<dbReference type="AlphaFoldDB" id="A0A5J6SK26"/>
<reference evidence="3 4" key="1">
    <citation type="submission" date="2018-07" db="EMBL/GenBank/DDBJ databases">
        <title>Complete genome sequence of Psychrobacillus sp. PB01, isolated from iceberg, and comparative genome analysis of Psychrobacillus strains.</title>
        <authorList>
            <person name="Lee P.C."/>
        </authorList>
    </citation>
    <scope>NUCLEOTIDE SEQUENCE [LARGE SCALE GENOMIC DNA]</scope>
    <source>
        <strain evidence="3 4">PB01</strain>
    </source>
</reference>
<dbReference type="PROSITE" id="PS51257">
    <property type="entry name" value="PROKAR_LIPOPROTEIN"/>
    <property type="match status" value="1"/>
</dbReference>
<keyword evidence="1 2" id="KW-0732">Signal</keyword>
<accession>A0A5J6SK26</accession>
<evidence type="ECO:0000256" key="1">
    <source>
        <dbReference type="ARBA" id="ARBA00022729"/>
    </source>
</evidence>
<keyword evidence="4" id="KW-1185">Reference proteome</keyword>
<evidence type="ECO:0000256" key="2">
    <source>
        <dbReference type="SAM" id="SignalP"/>
    </source>
</evidence>
<evidence type="ECO:0000313" key="4">
    <source>
        <dbReference type="Proteomes" id="UP000325517"/>
    </source>
</evidence>
<gene>
    <name evidence="3" type="ORF">PB01_05190</name>
</gene>
<proteinExistence type="predicted"/>
<dbReference type="InterPro" id="IPR019076">
    <property type="entry name" value="Spore_lipoprot_YhcN/YlaJ-like"/>
</dbReference>
<evidence type="ECO:0000313" key="3">
    <source>
        <dbReference type="EMBL" id="QFF98260.1"/>
    </source>
</evidence>
<dbReference type="EMBL" id="CP031223">
    <property type="protein sequence ID" value="QFF98260.1"/>
    <property type="molecule type" value="Genomic_DNA"/>
</dbReference>
<dbReference type="Proteomes" id="UP000325517">
    <property type="component" value="Chromosome"/>
</dbReference>
<evidence type="ECO:0008006" key="5">
    <source>
        <dbReference type="Google" id="ProtNLM"/>
    </source>
</evidence>
<protein>
    <recommendedName>
        <fullName evidence="5">Sporulation protein</fullName>
    </recommendedName>
</protein>